<dbReference type="GO" id="GO:0004518">
    <property type="term" value="F:nuclease activity"/>
    <property type="evidence" value="ECO:0007669"/>
    <property type="project" value="UniProtKB-KW"/>
</dbReference>
<dbReference type="PANTHER" id="PTHR33653:SF1">
    <property type="entry name" value="RIBONUCLEASE VAPC2"/>
    <property type="match status" value="1"/>
</dbReference>
<dbReference type="Gene3D" id="3.40.50.1010">
    <property type="entry name" value="5'-nuclease"/>
    <property type="match status" value="1"/>
</dbReference>
<reference evidence="9 10" key="1">
    <citation type="submission" date="2019-12" db="EMBL/GenBank/DDBJ databases">
        <title>Mucilaginibacter sp. HMF7410 genome sequencing and assembly.</title>
        <authorList>
            <person name="Kang H."/>
            <person name="Cha I."/>
            <person name="Kim H."/>
            <person name="Joh K."/>
        </authorList>
    </citation>
    <scope>NUCLEOTIDE SEQUENCE [LARGE SCALE GENOMIC DNA]</scope>
    <source>
        <strain evidence="9 10">HMF7410</strain>
    </source>
</reference>
<evidence type="ECO:0000256" key="3">
    <source>
        <dbReference type="ARBA" id="ARBA00022722"/>
    </source>
</evidence>
<evidence type="ECO:0000256" key="5">
    <source>
        <dbReference type="ARBA" id="ARBA00022801"/>
    </source>
</evidence>
<dbReference type="GO" id="GO:0046872">
    <property type="term" value="F:metal ion binding"/>
    <property type="evidence" value="ECO:0007669"/>
    <property type="project" value="UniProtKB-KW"/>
</dbReference>
<comment type="similarity">
    <text evidence="7">Belongs to the PINc/VapC protein family.</text>
</comment>
<organism evidence="9 10">
    <name type="scientific">Mucilaginibacter arboris</name>
    <dbReference type="NCBI Taxonomy" id="2682090"/>
    <lineage>
        <taxon>Bacteria</taxon>
        <taxon>Pseudomonadati</taxon>
        <taxon>Bacteroidota</taxon>
        <taxon>Sphingobacteriia</taxon>
        <taxon>Sphingobacteriales</taxon>
        <taxon>Sphingobacteriaceae</taxon>
        <taxon>Mucilaginibacter</taxon>
    </lineage>
</organism>
<gene>
    <name evidence="9" type="ORF">GO621_17190</name>
</gene>
<evidence type="ECO:0000259" key="8">
    <source>
        <dbReference type="Pfam" id="PF01850"/>
    </source>
</evidence>
<comment type="caution">
    <text evidence="9">The sequence shown here is derived from an EMBL/GenBank/DDBJ whole genome shotgun (WGS) entry which is preliminary data.</text>
</comment>
<evidence type="ECO:0000256" key="7">
    <source>
        <dbReference type="ARBA" id="ARBA00038093"/>
    </source>
</evidence>
<dbReference type="InterPro" id="IPR050556">
    <property type="entry name" value="Type_II_TA_system_RNase"/>
</dbReference>
<keyword evidence="6" id="KW-0460">Magnesium</keyword>
<sequence>MKKYLLDTNICIFFIKGQYELNKKIAEVGEQNCFISEITVAELKYGIENSKTVEAMRIIVEAFIPKFAILPVYNSLDIYAKEKVKLRKQGLLIDDFDILIGSTAIVNEMIMVTNNVAHLNRLDNIVIEDWTTLAKK</sequence>
<dbReference type="AlphaFoldDB" id="A0A7K1T163"/>
<comment type="cofactor">
    <cofactor evidence="1">
        <name>Mg(2+)</name>
        <dbReference type="ChEBI" id="CHEBI:18420"/>
    </cofactor>
</comment>
<dbReference type="SUPFAM" id="SSF88723">
    <property type="entry name" value="PIN domain-like"/>
    <property type="match status" value="1"/>
</dbReference>
<dbReference type="PANTHER" id="PTHR33653">
    <property type="entry name" value="RIBONUCLEASE VAPC2"/>
    <property type="match status" value="1"/>
</dbReference>
<dbReference type="GO" id="GO:0016787">
    <property type="term" value="F:hydrolase activity"/>
    <property type="evidence" value="ECO:0007669"/>
    <property type="project" value="UniProtKB-KW"/>
</dbReference>
<dbReference type="Pfam" id="PF01850">
    <property type="entry name" value="PIN"/>
    <property type="match status" value="1"/>
</dbReference>
<name>A0A7K1T163_9SPHI</name>
<evidence type="ECO:0000256" key="6">
    <source>
        <dbReference type="ARBA" id="ARBA00022842"/>
    </source>
</evidence>
<dbReference type="CDD" id="cd18743">
    <property type="entry name" value="PIN_VapC4-5_FitB-like"/>
    <property type="match status" value="1"/>
</dbReference>
<evidence type="ECO:0000313" key="10">
    <source>
        <dbReference type="Proteomes" id="UP000462014"/>
    </source>
</evidence>
<keyword evidence="10" id="KW-1185">Reference proteome</keyword>
<evidence type="ECO:0000313" key="9">
    <source>
        <dbReference type="EMBL" id="MVN23261.1"/>
    </source>
</evidence>
<keyword evidence="4" id="KW-0479">Metal-binding</keyword>
<dbReference type="InterPro" id="IPR002716">
    <property type="entry name" value="PIN_dom"/>
</dbReference>
<keyword evidence="2" id="KW-1277">Toxin-antitoxin system</keyword>
<protein>
    <submittedName>
        <fullName evidence="9">PIN domain-containing protein</fullName>
    </submittedName>
</protein>
<keyword evidence="3" id="KW-0540">Nuclease</keyword>
<accession>A0A7K1T163</accession>
<dbReference type="InterPro" id="IPR029060">
    <property type="entry name" value="PIN-like_dom_sf"/>
</dbReference>
<evidence type="ECO:0000256" key="2">
    <source>
        <dbReference type="ARBA" id="ARBA00022649"/>
    </source>
</evidence>
<evidence type="ECO:0000256" key="1">
    <source>
        <dbReference type="ARBA" id="ARBA00001946"/>
    </source>
</evidence>
<dbReference type="EMBL" id="WPIK01000020">
    <property type="protein sequence ID" value="MVN23261.1"/>
    <property type="molecule type" value="Genomic_DNA"/>
</dbReference>
<feature type="domain" description="PIN" evidence="8">
    <location>
        <begin position="4"/>
        <end position="116"/>
    </location>
</feature>
<evidence type="ECO:0000256" key="4">
    <source>
        <dbReference type="ARBA" id="ARBA00022723"/>
    </source>
</evidence>
<dbReference type="Proteomes" id="UP000462014">
    <property type="component" value="Unassembled WGS sequence"/>
</dbReference>
<keyword evidence="5" id="KW-0378">Hydrolase</keyword>
<dbReference type="RefSeq" id="WP_157569335.1">
    <property type="nucleotide sequence ID" value="NZ_WPIK01000020.1"/>
</dbReference>
<proteinExistence type="inferred from homology"/>